<keyword evidence="2" id="KW-0472">Membrane</keyword>
<dbReference type="AlphaFoldDB" id="A0A7S4PD44"/>
<keyword evidence="2" id="KW-0812">Transmembrane</keyword>
<feature type="domain" description="Cytochrome b5 heme-binding" evidence="3">
    <location>
        <begin position="105"/>
        <end position="200"/>
    </location>
</feature>
<accession>A0A7S4PD44</accession>
<name>A0A7S4PD44_GUITH</name>
<evidence type="ECO:0000313" key="4">
    <source>
        <dbReference type="EMBL" id="CAE2331231.1"/>
    </source>
</evidence>
<dbReference type="InterPro" id="IPR050577">
    <property type="entry name" value="MAPR/NEUFC/NENF-like"/>
</dbReference>
<evidence type="ECO:0000256" key="2">
    <source>
        <dbReference type="SAM" id="Phobius"/>
    </source>
</evidence>
<dbReference type="InterPro" id="IPR036400">
    <property type="entry name" value="Cyt_B5-like_heme/steroid_sf"/>
</dbReference>
<comment type="similarity">
    <text evidence="1">Belongs to the cytochrome b5 family. MAPR subfamily.</text>
</comment>
<dbReference type="GO" id="GO:0016020">
    <property type="term" value="C:membrane"/>
    <property type="evidence" value="ECO:0007669"/>
    <property type="project" value="TreeGrafter"/>
</dbReference>
<dbReference type="Pfam" id="PF00173">
    <property type="entry name" value="Cyt-b5"/>
    <property type="match status" value="1"/>
</dbReference>
<dbReference type="GO" id="GO:0012505">
    <property type="term" value="C:endomembrane system"/>
    <property type="evidence" value="ECO:0007669"/>
    <property type="project" value="TreeGrafter"/>
</dbReference>
<reference evidence="4" key="1">
    <citation type="submission" date="2021-01" db="EMBL/GenBank/DDBJ databases">
        <authorList>
            <person name="Corre E."/>
            <person name="Pelletier E."/>
            <person name="Niang G."/>
            <person name="Scheremetjew M."/>
            <person name="Finn R."/>
            <person name="Kale V."/>
            <person name="Holt S."/>
            <person name="Cochrane G."/>
            <person name="Meng A."/>
            <person name="Brown T."/>
            <person name="Cohen L."/>
        </authorList>
    </citation>
    <scope>NUCLEOTIDE SEQUENCE</scope>
    <source>
        <strain evidence="4">CCMP 2712</strain>
    </source>
</reference>
<proteinExistence type="inferred from homology"/>
<evidence type="ECO:0000256" key="1">
    <source>
        <dbReference type="ARBA" id="ARBA00038357"/>
    </source>
</evidence>
<organism evidence="4">
    <name type="scientific">Guillardia theta</name>
    <name type="common">Cryptophyte</name>
    <name type="synonym">Cryptomonas phi</name>
    <dbReference type="NCBI Taxonomy" id="55529"/>
    <lineage>
        <taxon>Eukaryota</taxon>
        <taxon>Cryptophyceae</taxon>
        <taxon>Pyrenomonadales</taxon>
        <taxon>Geminigeraceae</taxon>
        <taxon>Guillardia</taxon>
    </lineage>
</organism>
<dbReference type="SUPFAM" id="SSF55856">
    <property type="entry name" value="Cytochrome b5-like heme/steroid binding domain"/>
    <property type="match status" value="1"/>
</dbReference>
<sequence length="255" mass="29202">MFAKTFTHNHTGGKVLGMATLARKRIRSLEFFTTTGETQWDNVRRSMEALDRSRFSSWIKNLYCFFTCYLTCCAAIVSFLAQLAAAEPLDTENKTQPAVDALKKFTIEELHDYNGQDKSKPVLVALKGKVFDVTSETRFYVPGKPYAQFSGRDITRSTAMFSTAVEDLDRVDYPKEKEEYLEKIFQSTYVRKYPIVGELLPYESKMPEPSTSSERHEVPSRARELGSDVIKSWLTSLFQYVGIMSSGDTKRELRR</sequence>
<dbReference type="InterPro" id="IPR001199">
    <property type="entry name" value="Cyt_B5-like_heme/steroid-bd"/>
</dbReference>
<dbReference type="PANTHER" id="PTHR10281">
    <property type="entry name" value="MEMBRANE-ASSOCIATED PROGESTERONE RECEPTOR COMPONENT-RELATED"/>
    <property type="match status" value="1"/>
</dbReference>
<evidence type="ECO:0000259" key="3">
    <source>
        <dbReference type="SMART" id="SM01117"/>
    </source>
</evidence>
<feature type="transmembrane region" description="Helical" evidence="2">
    <location>
        <begin position="62"/>
        <end position="85"/>
    </location>
</feature>
<dbReference type="Gene3D" id="3.10.120.10">
    <property type="entry name" value="Cytochrome b5-like heme/steroid binding domain"/>
    <property type="match status" value="1"/>
</dbReference>
<gene>
    <name evidence="4" type="ORF">GTHE00462_LOCUS33336</name>
</gene>
<dbReference type="SMART" id="SM01117">
    <property type="entry name" value="Cyt-b5"/>
    <property type="match status" value="1"/>
</dbReference>
<dbReference type="EMBL" id="HBKN01042603">
    <property type="protein sequence ID" value="CAE2331231.1"/>
    <property type="molecule type" value="Transcribed_RNA"/>
</dbReference>
<keyword evidence="2" id="KW-1133">Transmembrane helix</keyword>
<protein>
    <recommendedName>
        <fullName evidence="3">Cytochrome b5 heme-binding domain-containing protein</fullName>
    </recommendedName>
</protein>
<dbReference type="PANTHER" id="PTHR10281:SF76">
    <property type="entry name" value="CALCUTTA CUP-RELATED"/>
    <property type="match status" value="1"/>
</dbReference>